<gene>
    <name evidence="3" type="ORF">ADL15_48525</name>
</gene>
<dbReference type="GO" id="GO:0004674">
    <property type="term" value="F:protein serine/threonine kinase activity"/>
    <property type="evidence" value="ECO:0007669"/>
    <property type="project" value="UniProtKB-KW"/>
</dbReference>
<keyword evidence="1" id="KW-0808">Transferase</keyword>
<dbReference type="InterPro" id="IPR003594">
    <property type="entry name" value="HATPase_dom"/>
</dbReference>
<keyword evidence="1" id="KW-0723">Serine/threonine-protein kinase</keyword>
<dbReference type="Pfam" id="PF13581">
    <property type="entry name" value="HATPase_c_2"/>
    <property type="match status" value="1"/>
</dbReference>
<dbReference type="CDD" id="cd16936">
    <property type="entry name" value="HATPase_RsbW-like"/>
    <property type="match status" value="1"/>
</dbReference>
<accession>A0A117MKL6</accession>
<dbReference type="PANTHER" id="PTHR35526">
    <property type="entry name" value="ANTI-SIGMA-F FACTOR RSBW-RELATED"/>
    <property type="match status" value="1"/>
</dbReference>
<sequence length="154" mass="16756">MEPIRTSPPPPHAAQLRVWTLTSTAELQQLRAALQQELSGHPMLPDDDHGDVLDGIVLVATELATNAIRHGLPPTEIRLLRSDDHLILDVADHDLTTIPELADTRPLHAGGHGLHLAQAFSLDVGWYATEDSKHIWAIFPTQGESRVGSAAGPW</sequence>
<dbReference type="Gene3D" id="3.30.565.10">
    <property type="entry name" value="Histidine kinase-like ATPase, C-terminal domain"/>
    <property type="match status" value="1"/>
</dbReference>
<organism evidence="3 4">
    <name type="scientific">Actinoplanes awajinensis subsp. mycoplanecinus</name>
    <dbReference type="NCBI Taxonomy" id="135947"/>
    <lineage>
        <taxon>Bacteria</taxon>
        <taxon>Bacillati</taxon>
        <taxon>Actinomycetota</taxon>
        <taxon>Actinomycetes</taxon>
        <taxon>Micromonosporales</taxon>
        <taxon>Micromonosporaceae</taxon>
        <taxon>Actinoplanes</taxon>
    </lineage>
</organism>
<protein>
    <submittedName>
        <fullName evidence="3">Anti-sigma regulatory factor</fullName>
    </submittedName>
</protein>
<dbReference type="InterPro" id="IPR036890">
    <property type="entry name" value="HATPase_C_sf"/>
</dbReference>
<evidence type="ECO:0000256" key="1">
    <source>
        <dbReference type="ARBA" id="ARBA00022527"/>
    </source>
</evidence>
<evidence type="ECO:0000259" key="2">
    <source>
        <dbReference type="Pfam" id="PF13581"/>
    </source>
</evidence>
<evidence type="ECO:0000313" key="4">
    <source>
        <dbReference type="Proteomes" id="UP000053244"/>
    </source>
</evidence>
<dbReference type="RefSeq" id="WP_067707506.1">
    <property type="nucleotide sequence ID" value="NZ_LLZH01000342.1"/>
</dbReference>
<dbReference type="AlphaFoldDB" id="A0A117MKL6"/>
<feature type="domain" description="Histidine kinase/HSP90-like ATPase" evidence="2">
    <location>
        <begin position="26"/>
        <end position="137"/>
    </location>
</feature>
<dbReference type="InterPro" id="IPR050267">
    <property type="entry name" value="Anti-sigma-factor_SerPK"/>
</dbReference>
<dbReference type="SUPFAM" id="SSF55874">
    <property type="entry name" value="ATPase domain of HSP90 chaperone/DNA topoisomerase II/histidine kinase"/>
    <property type="match status" value="1"/>
</dbReference>
<name>A0A117MKL6_9ACTN</name>
<dbReference type="OrthoDB" id="3297757at2"/>
<dbReference type="EMBL" id="LLZH01000342">
    <property type="protein sequence ID" value="KUL22389.1"/>
    <property type="molecule type" value="Genomic_DNA"/>
</dbReference>
<dbReference type="Proteomes" id="UP000053244">
    <property type="component" value="Unassembled WGS sequence"/>
</dbReference>
<comment type="caution">
    <text evidence="3">The sequence shown here is derived from an EMBL/GenBank/DDBJ whole genome shotgun (WGS) entry which is preliminary data.</text>
</comment>
<evidence type="ECO:0000313" key="3">
    <source>
        <dbReference type="EMBL" id="KUL22389.1"/>
    </source>
</evidence>
<reference evidence="3 4" key="1">
    <citation type="submission" date="2015-10" db="EMBL/GenBank/DDBJ databases">
        <authorList>
            <person name="Gilbert D.G."/>
        </authorList>
    </citation>
    <scope>NUCLEOTIDE SEQUENCE [LARGE SCALE GENOMIC DNA]</scope>
    <source>
        <strain evidence="3 4">NRRL B-16712</strain>
    </source>
</reference>
<proteinExistence type="predicted"/>
<dbReference type="PANTHER" id="PTHR35526:SF3">
    <property type="entry name" value="ANTI-SIGMA-F FACTOR RSBW"/>
    <property type="match status" value="1"/>
</dbReference>
<keyword evidence="4" id="KW-1185">Reference proteome</keyword>
<keyword evidence="1" id="KW-0418">Kinase</keyword>